<dbReference type="InterPro" id="IPR025886">
    <property type="entry name" value="PP2-like"/>
</dbReference>
<protein>
    <submittedName>
        <fullName evidence="3">F-box protein PP2-A13-like</fullName>
    </submittedName>
</protein>
<dbReference type="Proteomes" id="UP000087171">
    <property type="component" value="Chromosome Ca7"/>
</dbReference>
<dbReference type="GeneID" id="101507773"/>
<gene>
    <name evidence="3" type="primary">LOC101507773</name>
</gene>
<dbReference type="PANTHER" id="PTHR31960">
    <property type="entry name" value="F-BOX PROTEIN PP2-A15"/>
    <property type="match status" value="1"/>
</dbReference>
<reference evidence="3" key="2">
    <citation type="submission" date="2025-08" db="UniProtKB">
        <authorList>
            <consortium name="RefSeq"/>
        </authorList>
    </citation>
    <scope>IDENTIFICATION</scope>
    <source>
        <tissue evidence="3">Etiolated seedlings</tissue>
    </source>
</reference>
<dbReference type="CDD" id="cd22162">
    <property type="entry name" value="F-box_AtSKIP3-like"/>
    <property type="match status" value="1"/>
</dbReference>
<proteinExistence type="predicted"/>
<evidence type="ECO:0000259" key="1">
    <source>
        <dbReference type="PROSITE" id="PS50181"/>
    </source>
</evidence>
<dbReference type="PANTHER" id="PTHR31960:SF3">
    <property type="entry name" value="F-BOX PROTEIN PP2-A13"/>
    <property type="match status" value="1"/>
</dbReference>
<dbReference type="InterPro" id="IPR036047">
    <property type="entry name" value="F-box-like_dom_sf"/>
</dbReference>
<dbReference type="RefSeq" id="XP_004510862.1">
    <property type="nucleotide sequence ID" value="XM_004510805.3"/>
</dbReference>
<accession>A0A1S2YW53</accession>
<dbReference type="Pfam" id="PF14299">
    <property type="entry name" value="PP2"/>
    <property type="match status" value="1"/>
</dbReference>
<evidence type="ECO:0000313" key="3">
    <source>
        <dbReference type="RefSeq" id="XP_004510862.1"/>
    </source>
</evidence>
<reference evidence="2" key="1">
    <citation type="journal article" date="2013" name="Nat. Biotechnol.">
        <title>Draft genome sequence of chickpea (Cicer arietinum) provides a resource for trait improvement.</title>
        <authorList>
            <person name="Varshney R.K."/>
            <person name="Song C."/>
            <person name="Saxena R.K."/>
            <person name="Azam S."/>
            <person name="Yu S."/>
            <person name="Sharpe A.G."/>
            <person name="Cannon S."/>
            <person name="Baek J."/>
            <person name="Rosen B.D."/>
            <person name="Tar'an B."/>
            <person name="Millan T."/>
            <person name="Zhang X."/>
            <person name="Ramsay L.D."/>
            <person name="Iwata A."/>
            <person name="Wang Y."/>
            <person name="Nelson W."/>
            <person name="Farmer A.D."/>
            <person name="Gaur P.M."/>
            <person name="Soderlund C."/>
            <person name="Penmetsa R.V."/>
            <person name="Xu C."/>
            <person name="Bharti A.K."/>
            <person name="He W."/>
            <person name="Winter P."/>
            <person name="Zhao S."/>
            <person name="Hane J.K."/>
            <person name="Carrasquilla-Garcia N."/>
            <person name="Condie J.A."/>
            <person name="Upadhyaya H.D."/>
            <person name="Luo M.C."/>
            <person name="Thudi M."/>
            <person name="Gowda C.L."/>
            <person name="Singh N.P."/>
            <person name="Lichtenzveig J."/>
            <person name="Gali K.K."/>
            <person name="Rubio J."/>
            <person name="Nadarajan N."/>
            <person name="Dolezel J."/>
            <person name="Bansal K.C."/>
            <person name="Xu X."/>
            <person name="Edwards D."/>
            <person name="Zhang G."/>
            <person name="Kahl G."/>
            <person name="Gil J."/>
            <person name="Singh K.B."/>
            <person name="Datta S.K."/>
            <person name="Jackson S.A."/>
            <person name="Wang J."/>
            <person name="Cook D.R."/>
        </authorList>
    </citation>
    <scope>NUCLEOTIDE SEQUENCE [LARGE SCALE GENOMIC DNA]</scope>
    <source>
        <strain evidence="2">cv. CDC Frontier</strain>
    </source>
</reference>
<dbReference type="OrthoDB" id="9970274at2759"/>
<feature type="domain" description="F-box" evidence="1">
    <location>
        <begin position="18"/>
        <end position="64"/>
    </location>
</feature>
<organism evidence="2 3">
    <name type="scientific">Cicer arietinum</name>
    <name type="common">Chickpea</name>
    <name type="synonym">Garbanzo</name>
    <dbReference type="NCBI Taxonomy" id="3827"/>
    <lineage>
        <taxon>Eukaryota</taxon>
        <taxon>Viridiplantae</taxon>
        <taxon>Streptophyta</taxon>
        <taxon>Embryophyta</taxon>
        <taxon>Tracheophyta</taxon>
        <taxon>Spermatophyta</taxon>
        <taxon>Magnoliopsida</taxon>
        <taxon>eudicotyledons</taxon>
        <taxon>Gunneridae</taxon>
        <taxon>Pentapetalae</taxon>
        <taxon>rosids</taxon>
        <taxon>fabids</taxon>
        <taxon>Fabales</taxon>
        <taxon>Fabaceae</taxon>
        <taxon>Papilionoideae</taxon>
        <taxon>50 kb inversion clade</taxon>
        <taxon>NPAAA clade</taxon>
        <taxon>Hologalegina</taxon>
        <taxon>IRL clade</taxon>
        <taxon>Cicereae</taxon>
        <taxon>Cicer</taxon>
    </lineage>
</organism>
<dbReference type="AlphaFoldDB" id="A0A1S2YW53"/>
<dbReference type="KEGG" id="cam:101507773"/>
<dbReference type="eggNOG" id="ENOG502QPMH">
    <property type="taxonomic scope" value="Eukaryota"/>
</dbReference>
<sequence>MGANFSSCVCDGDSTSMRPRLGDIPESCVALVLMYLDPPDICMLARLNRAFRDASFADFVWESKLPLNYKFIVGKAMEDDDDASVAELGKRDIYARLCNHNLFDNGTKEIWLDKRTGGVCLAISSKALRITGIDDRRYWNHISTEESRFHTVAYLQQIWWLEVEGDIDFQFPQGTYSVFFKLHLGRSSKKLGRRVCKTEHIHGWAAKPVKFQLMTSDGQRVISHAHLDNPGQWILYHVGDFVSNNSDDLMKIKFSLTQIDCTHTKGGLCVDSVLICNSGEVRKEI</sequence>
<dbReference type="InterPro" id="IPR001810">
    <property type="entry name" value="F-box_dom"/>
</dbReference>
<evidence type="ECO:0000313" key="2">
    <source>
        <dbReference type="Proteomes" id="UP000087171"/>
    </source>
</evidence>
<dbReference type="PaxDb" id="3827-XP_004510862.1"/>
<dbReference type="PROSITE" id="PS50181">
    <property type="entry name" value="FBOX"/>
    <property type="match status" value="1"/>
</dbReference>
<dbReference type="SUPFAM" id="SSF81383">
    <property type="entry name" value="F-box domain"/>
    <property type="match status" value="1"/>
</dbReference>
<dbReference type="STRING" id="3827.A0A1S2YW53"/>
<name>A0A1S2YW53_CICAR</name>
<keyword evidence="2" id="KW-1185">Reference proteome</keyword>